<dbReference type="InterPro" id="IPR028082">
    <property type="entry name" value="Peripla_BP_I"/>
</dbReference>
<evidence type="ECO:0000313" key="4">
    <source>
        <dbReference type="EMBL" id="GGM64664.1"/>
    </source>
</evidence>
<dbReference type="Proteomes" id="UP000642070">
    <property type="component" value="Unassembled WGS sequence"/>
</dbReference>
<accession>A0A917U7W3</accession>
<evidence type="ECO:0000256" key="2">
    <source>
        <dbReference type="ARBA" id="ARBA00022729"/>
    </source>
</evidence>
<evidence type="ECO:0000313" key="5">
    <source>
        <dbReference type="Proteomes" id="UP000642070"/>
    </source>
</evidence>
<keyword evidence="5" id="KW-1185">Reference proteome</keyword>
<proteinExistence type="inferred from homology"/>
<dbReference type="SUPFAM" id="SSF53822">
    <property type="entry name" value="Periplasmic binding protein-like I"/>
    <property type="match status" value="1"/>
</dbReference>
<dbReference type="Gene3D" id="3.40.50.2300">
    <property type="match status" value="2"/>
</dbReference>
<gene>
    <name evidence="4" type="ORF">GCM10007977_077660</name>
</gene>
<evidence type="ECO:0000256" key="1">
    <source>
        <dbReference type="ARBA" id="ARBA00010062"/>
    </source>
</evidence>
<dbReference type="Pfam" id="PF13458">
    <property type="entry name" value="Peripla_BP_6"/>
    <property type="match status" value="1"/>
</dbReference>
<dbReference type="AlphaFoldDB" id="A0A917U7W3"/>
<organism evidence="4 5">
    <name type="scientific">Dactylosporangium sucinum</name>
    <dbReference type="NCBI Taxonomy" id="1424081"/>
    <lineage>
        <taxon>Bacteria</taxon>
        <taxon>Bacillati</taxon>
        <taxon>Actinomycetota</taxon>
        <taxon>Actinomycetes</taxon>
        <taxon>Micromonosporales</taxon>
        <taxon>Micromonosporaceae</taxon>
        <taxon>Dactylosporangium</taxon>
    </lineage>
</organism>
<protein>
    <recommendedName>
        <fullName evidence="3">Leucine-binding protein domain-containing protein</fullName>
    </recommendedName>
</protein>
<dbReference type="EMBL" id="BMPI01000050">
    <property type="protein sequence ID" value="GGM64664.1"/>
    <property type="molecule type" value="Genomic_DNA"/>
</dbReference>
<evidence type="ECO:0000259" key="3">
    <source>
        <dbReference type="Pfam" id="PF13458"/>
    </source>
</evidence>
<comment type="similarity">
    <text evidence="1">Belongs to the leucine-binding protein family.</text>
</comment>
<reference evidence="4" key="1">
    <citation type="journal article" date="2014" name="Int. J. Syst. Evol. Microbiol.">
        <title>Complete genome sequence of Corynebacterium casei LMG S-19264T (=DSM 44701T), isolated from a smear-ripened cheese.</title>
        <authorList>
            <consortium name="US DOE Joint Genome Institute (JGI-PGF)"/>
            <person name="Walter F."/>
            <person name="Albersmeier A."/>
            <person name="Kalinowski J."/>
            <person name="Ruckert C."/>
        </authorList>
    </citation>
    <scope>NUCLEOTIDE SEQUENCE</scope>
    <source>
        <strain evidence="4">JCM 19831</strain>
    </source>
</reference>
<dbReference type="InterPro" id="IPR028081">
    <property type="entry name" value="Leu-bd"/>
</dbReference>
<sequence>MLLDQHLAEVERSHRDGLAAGLDAAGLDRPYELVVAQTDALPAGTSKSLREGFERLRDAGVVAIVGPAVTDNCLLSRVLADRAELPLLNWSGHEQTRSRYSFHYQVGSLEEEPALIVDRLVAQGRTHVALVFDRSEIGASYLRWFERRAQPAGVTVAGRAGISPTTQDTTKEVQELRATGVDTLVYLGLGHSAVAVASALRAGGWQPQVFTNTALMYGHMHPERRPMWEGWVYVDMYADDNLVLRELRERDPQPWQDNPIGICSYDMGRLLGEALRLAPHLNPDGVLEGLQQVKQVPAAAGHGGTTMTFGSWDRAALKGDYLVSRVWRGGRSEQA</sequence>
<name>A0A917U7W3_9ACTN</name>
<feature type="domain" description="Leucine-binding protein" evidence="3">
    <location>
        <begin position="8"/>
        <end position="308"/>
    </location>
</feature>
<keyword evidence="2" id="KW-0732">Signal</keyword>
<reference evidence="4" key="2">
    <citation type="submission" date="2020-09" db="EMBL/GenBank/DDBJ databases">
        <authorList>
            <person name="Sun Q."/>
            <person name="Ohkuma M."/>
        </authorList>
    </citation>
    <scope>NUCLEOTIDE SEQUENCE</scope>
    <source>
        <strain evidence="4">JCM 19831</strain>
    </source>
</reference>
<comment type="caution">
    <text evidence="4">The sequence shown here is derived from an EMBL/GenBank/DDBJ whole genome shotgun (WGS) entry which is preliminary data.</text>
</comment>